<comment type="caution">
    <text evidence="1">The sequence shown here is derived from an EMBL/GenBank/DDBJ whole genome shotgun (WGS) entry which is preliminary data.</text>
</comment>
<sequence length="91" mass="10187">MILCNHRDARLGGSGCCFDKWACTMGYLTVAGVLAVSDHAWQGKIIHPVPRTLEKFGIWRRGKFKGNLAICVRRVGSLGGETVSQEKKWRR</sequence>
<reference evidence="1 2" key="1">
    <citation type="journal article" date="2019" name="Sci. Rep.">
        <title>Orb-weaving spider Araneus ventricosus genome elucidates the spidroin gene catalogue.</title>
        <authorList>
            <person name="Kono N."/>
            <person name="Nakamura H."/>
            <person name="Ohtoshi R."/>
            <person name="Moran D.A.P."/>
            <person name="Shinohara A."/>
            <person name="Yoshida Y."/>
            <person name="Fujiwara M."/>
            <person name="Mori M."/>
            <person name="Tomita M."/>
            <person name="Arakawa K."/>
        </authorList>
    </citation>
    <scope>NUCLEOTIDE SEQUENCE [LARGE SCALE GENOMIC DNA]</scope>
</reference>
<accession>A0A4Y2H2G9</accession>
<name>A0A4Y2H2G9_ARAVE</name>
<keyword evidence="2" id="KW-1185">Reference proteome</keyword>
<dbReference type="AlphaFoldDB" id="A0A4Y2H2G9"/>
<organism evidence="1 2">
    <name type="scientific">Araneus ventricosus</name>
    <name type="common">Orbweaver spider</name>
    <name type="synonym">Epeira ventricosa</name>
    <dbReference type="NCBI Taxonomy" id="182803"/>
    <lineage>
        <taxon>Eukaryota</taxon>
        <taxon>Metazoa</taxon>
        <taxon>Ecdysozoa</taxon>
        <taxon>Arthropoda</taxon>
        <taxon>Chelicerata</taxon>
        <taxon>Arachnida</taxon>
        <taxon>Araneae</taxon>
        <taxon>Araneomorphae</taxon>
        <taxon>Entelegynae</taxon>
        <taxon>Araneoidea</taxon>
        <taxon>Araneidae</taxon>
        <taxon>Araneus</taxon>
    </lineage>
</organism>
<proteinExistence type="predicted"/>
<evidence type="ECO:0000313" key="1">
    <source>
        <dbReference type="EMBL" id="GBM58938.1"/>
    </source>
</evidence>
<gene>
    <name evidence="1" type="ORF">AVEN_65628_1</name>
</gene>
<protein>
    <submittedName>
        <fullName evidence="1">Uncharacterized protein</fullName>
    </submittedName>
</protein>
<dbReference type="EMBL" id="BGPR01001657">
    <property type="protein sequence ID" value="GBM58938.1"/>
    <property type="molecule type" value="Genomic_DNA"/>
</dbReference>
<evidence type="ECO:0000313" key="2">
    <source>
        <dbReference type="Proteomes" id="UP000499080"/>
    </source>
</evidence>
<dbReference type="Proteomes" id="UP000499080">
    <property type="component" value="Unassembled WGS sequence"/>
</dbReference>